<dbReference type="PANTHER" id="PTHR43649:SF12">
    <property type="entry name" value="DIACETYLCHITOBIOSE BINDING PROTEIN DASA"/>
    <property type="match status" value="1"/>
</dbReference>
<accession>A0A501WA68</accession>
<dbReference type="PANTHER" id="PTHR43649">
    <property type="entry name" value="ARABINOSE-BINDING PROTEIN-RELATED"/>
    <property type="match status" value="1"/>
</dbReference>
<dbReference type="InterPro" id="IPR006059">
    <property type="entry name" value="SBP"/>
</dbReference>
<comment type="subcellular location">
    <subcellularLocation>
        <location evidence="1">Periplasm</location>
    </subcellularLocation>
</comment>
<dbReference type="Gene3D" id="3.40.190.10">
    <property type="entry name" value="Periplasmic binding protein-like II"/>
    <property type="match status" value="2"/>
</dbReference>
<evidence type="ECO:0000256" key="2">
    <source>
        <dbReference type="ARBA" id="ARBA00008520"/>
    </source>
</evidence>
<dbReference type="AlphaFoldDB" id="A0A501WA68"/>
<dbReference type="SUPFAM" id="SSF53850">
    <property type="entry name" value="Periplasmic binding protein-like II"/>
    <property type="match status" value="1"/>
</dbReference>
<dbReference type="GO" id="GO:0042597">
    <property type="term" value="C:periplasmic space"/>
    <property type="evidence" value="ECO:0007669"/>
    <property type="project" value="UniProtKB-SubCell"/>
</dbReference>
<evidence type="ECO:0000313" key="4">
    <source>
        <dbReference type="Proteomes" id="UP000319255"/>
    </source>
</evidence>
<keyword evidence="4" id="KW-1185">Reference proteome</keyword>
<dbReference type="InterPro" id="IPR050490">
    <property type="entry name" value="Bact_solute-bd_prot1"/>
</dbReference>
<comment type="similarity">
    <text evidence="2">Belongs to the bacterial solute-binding protein 1 family.</text>
</comment>
<dbReference type="EMBL" id="VFRP01000054">
    <property type="protein sequence ID" value="TPE45692.1"/>
    <property type="molecule type" value="Genomic_DNA"/>
</dbReference>
<name>A0A501WA68_9RHOB</name>
<proteinExistence type="inferred from homology"/>
<sequence length="405" mass="44998">MVNDDNFFVSMRNLWSDYRTHLGAVSDFNVVSLYELHGSVRAEAKRSVGRYDVLAIDNPWLGEFVTDGLLRPLDDLIADSSVEAGAFNTDVWSTGNWKGRQYGIPIYTTIEVLAARTDLFSQAGITYPRTFDQTVEAAARLHRPARDVYGIGWNCAPGLPIASTFMILLGCCGAPLLRYPLGRRGYQWSELEGDQFRPNILSDQARIVLDYMHRLIPYSPPNILELDWNGRLGAFMAGRLAMTYCWSMRAARFEYDIASQVKRKVTYLTQPKGPGGVSANPIGGFHLTIPCNVGDAKARLAFEAIAWLAQSDERRGSGFPVAPRFSTAADPEVAQSTHVFTFAETLAKRGMVCASQRPAIPEYTRIEAILGDRIHAAMRGEITDDEALIQSQNRVDALMRAAGRY</sequence>
<gene>
    <name evidence="3" type="ORF">FJM51_22450</name>
</gene>
<dbReference type="Proteomes" id="UP000319255">
    <property type="component" value="Unassembled WGS sequence"/>
</dbReference>
<evidence type="ECO:0000313" key="3">
    <source>
        <dbReference type="EMBL" id="TPE45692.1"/>
    </source>
</evidence>
<comment type="caution">
    <text evidence="3">The sequence shown here is derived from an EMBL/GenBank/DDBJ whole genome shotgun (WGS) entry which is preliminary data.</text>
</comment>
<organism evidence="3 4">
    <name type="scientific">Amaricoccus solimangrovi</name>
    <dbReference type="NCBI Taxonomy" id="2589815"/>
    <lineage>
        <taxon>Bacteria</taxon>
        <taxon>Pseudomonadati</taxon>
        <taxon>Pseudomonadota</taxon>
        <taxon>Alphaproteobacteria</taxon>
        <taxon>Rhodobacterales</taxon>
        <taxon>Paracoccaceae</taxon>
        <taxon>Amaricoccus</taxon>
    </lineage>
</organism>
<protein>
    <submittedName>
        <fullName evidence="3">Extracellular solute-binding protein</fullName>
    </submittedName>
</protein>
<dbReference type="Pfam" id="PF01547">
    <property type="entry name" value="SBP_bac_1"/>
    <property type="match status" value="1"/>
</dbReference>
<reference evidence="3 4" key="1">
    <citation type="submission" date="2019-06" db="EMBL/GenBank/DDBJ databases">
        <title>A novel bacterium of genus Amaricoccus, isolated from marine sediment.</title>
        <authorList>
            <person name="Huang H."/>
            <person name="Mo K."/>
            <person name="Hu Y."/>
        </authorList>
    </citation>
    <scope>NUCLEOTIDE SEQUENCE [LARGE SCALE GENOMIC DNA]</scope>
    <source>
        <strain evidence="3 4">HB172011</strain>
    </source>
</reference>
<evidence type="ECO:0000256" key="1">
    <source>
        <dbReference type="ARBA" id="ARBA00004418"/>
    </source>
</evidence>